<comment type="function">
    <text evidence="15">Degrades mitochondrial transit peptides after their cleavage in the intermembrane space or in the matrix, and presequence peptides; clearance of these peptides is required to keep the presequence processing machinery running. Preferentially cleaves the N-terminal side of paired basic amino acid residues. Also degrades other unstructured peptides. May function as an ATP-dependent peptidase as opposed to a metalloendopeptidase.</text>
</comment>
<evidence type="ECO:0000256" key="5">
    <source>
        <dbReference type="ARBA" id="ARBA00011853"/>
    </source>
</evidence>
<evidence type="ECO:0000256" key="7">
    <source>
        <dbReference type="ARBA" id="ARBA00022670"/>
    </source>
</evidence>
<evidence type="ECO:0000259" key="16">
    <source>
        <dbReference type="SMART" id="SM01264"/>
    </source>
</evidence>
<proteinExistence type="inferred from homology"/>
<evidence type="ECO:0000313" key="18">
    <source>
        <dbReference type="Proteomes" id="UP001303373"/>
    </source>
</evidence>
<dbReference type="FunFam" id="3.30.830.10:FF:000013">
    <property type="entry name" value="Mitochondrial presequence protease"/>
    <property type="match status" value="1"/>
</dbReference>
<evidence type="ECO:0000256" key="10">
    <source>
        <dbReference type="ARBA" id="ARBA00022833"/>
    </source>
</evidence>
<evidence type="ECO:0000256" key="3">
    <source>
        <dbReference type="ARBA" id="ARBA00004569"/>
    </source>
</evidence>
<keyword evidence="12" id="KW-0482">Metalloprotease</keyword>
<evidence type="ECO:0000256" key="8">
    <source>
        <dbReference type="ARBA" id="ARBA00022723"/>
    </source>
</evidence>
<evidence type="ECO:0000256" key="11">
    <source>
        <dbReference type="ARBA" id="ARBA00022946"/>
    </source>
</evidence>
<evidence type="ECO:0000256" key="4">
    <source>
        <dbReference type="ARBA" id="ARBA00007575"/>
    </source>
</evidence>
<organism evidence="17 18">
    <name type="scientific">Acrodontium crateriforme</name>
    <dbReference type="NCBI Taxonomy" id="150365"/>
    <lineage>
        <taxon>Eukaryota</taxon>
        <taxon>Fungi</taxon>
        <taxon>Dikarya</taxon>
        <taxon>Ascomycota</taxon>
        <taxon>Pezizomycotina</taxon>
        <taxon>Dothideomycetes</taxon>
        <taxon>Dothideomycetidae</taxon>
        <taxon>Mycosphaerellales</taxon>
        <taxon>Teratosphaeriaceae</taxon>
        <taxon>Acrodontium</taxon>
    </lineage>
</organism>
<dbReference type="InterPro" id="IPR007863">
    <property type="entry name" value="Peptidase_M16_C"/>
</dbReference>
<dbReference type="InterPro" id="IPR011249">
    <property type="entry name" value="Metalloenz_LuxS/M16"/>
</dbReference>
<dbReference type="InterPro" id="IPR011765">
    <property type="entry name" value="Pept_M16_N"/>
</dbReference>
<dbReference type="PANTHER" id="PTHR43016">
    <property type="entry name" value="PRESEQUENCE PROTEASE"/>
    <property type="match status" value="1"/>
</dbReference>
<dbReference type="InterPro" id="IPR013578">
    <property type="entry name" value="Peptidase_M16C_assoc"/>
</dbReference>
<feature type="domain" description="Peptidase M16C associated" evidence="16">
    <location>
        <begin position="503"/>
        <end position="762"/>
    </location>
</feature>
<dbReference type="GO" id="GO:0046872">
    <property type="term" value="F:metal ion binding"/>
    <property type="evidence" value="ECO:0007669"/>
    <property type="project" value="UniProtKB-KW"/>
</dbReference>
<name>A0AAQ3R6V3_9PEZI</name>
<keyword evidence="11" id="KW-0809">Transit peptide</keyword>
<accession>A0AAQ3R6V3</accession>
<keyword evidence="7" id="KW-0645">Protease</keyword>
<evidence type="ECO:0000256" key="2">
    <source>
        <dbReference type="ARBA" id="ARBA00004305"/>
    </source>
</evidence>
<dbReference type="Pfam" id="PF05193">
    <property type="entry name" value="Peptidase_M16_C"/>
    <property type="match status" value="2"/>
</dbReference>
<keyword evidence="8" id="KW-0479">Metal-binding</keyword>
<comment type="similarity">
    <text evidence="4">Belongs to the peptidase M16 family. PreP subfamily.</text>
</comment>
<keyword evidence="13" id="KW-0496">Mitochondrion</keyword>
<dbReference type="FunFam" id="3.30.830.10:FF:000009">
    <property type="entry name" value="Presequence protease, mitochondrial"/>
    <property type="match status" value="1"/>
</dbReference>
<evidence type="ECO:0000256" key="12">
    <source>
        <dbReference type="ARBA" id="ARBA00023049"/>
    </source>
</evidence>
<dbReference type="Proteomes" id="UP001303373">
    <property type="component" value="Chromosome 11"/>
</dbReference>
<dbReference type="GO" id="GO:0004222">
    <property type="term" value="F:metalloendopeptidase activity"/>
    <property type="evidence" value="ECO:0007669"/>
    <property type="project" value="TreeGrafter"/>
</dbReference>
<dbReference type="GO" id="GO:0016485">
    <property type="term" value="P:protein processing"/>
    <property type="evidence" value="ECO:0007669"/>
    <property type="project" value="TreeGrafter"/>
</dbReference>
<dbReference type="EMBL" id="CP138590">
    <property type="protein sequence ID" value="WPH03636.1"/>
    <property type="molecule type" value="Genomic_DNA"/>
</dbReference>
<evidence type="ECO:0000256" key="9">
    <source>
        <dbReference type="ARBA" id="ARBA00022801"/>
    </source>
</evidence>
<dbReference type="PANTHER" id="PTHR43016:SF13">
    <property type="entry name" value="PRESEQUENCE PROTEASE, MITOCHONDRIAL"/>
    <property type="match status" value="1"/>
</dbReference>
<evidence type="ECO:0000256" key="15">
    <source>
        <dbReference type="ARBA" id="ARBA00045897"/>
    </source>
</evidence>
<dbReference type="Pfam" id="PF00675">
    <property type="entry name" value="Peptidase_M16"/>
    <property type="match status" value="1"/>
</dbReference>
<gene>
    <name evidence="17" type="ORF">R9X50_00651900</name>
</gene>
<keyword evidence="10" id="KW-0862">Zinc</keyword>
<keyword evidence="18" id="KW-1185">Reference proteome</keyword>
<evidence type="ECO:0000256" key="6">
    <source>
        <dbReference type="ARBA" id="ARBA00020167"/>
    </source>
</evidence>
<keyword evidence="9" id="KW-0378">Hydrolase</keyword>
<dbReference type="Gene3D" id="3.30.830.10">
    <property type="entry name" value="Metalloenzyme, LuxS/M16 peptidase-like"/>
    <property type="match status" value="4"/>
</dbReference>
<reference evidence="17 18" key="1">
    <citation type="submission" date="2023-11" db="EMBL/GenBank/DDBJ databases">
        <title>An acidophilic fungus is an integral part of prey digestion in a carnivorous sundew plant.</title>
        <authorList>
            <person name="Tsai I.J."/>
        </authorList>
    </citation>
    <scope>NUCLEOTIDE SEQUENCE [LARGE SCALE GENOMIC DNA]</scope>
    <source>
        <strain evidence="17">169a</strain>
    </source>
</reference>
<comment type="subcellular location">
    <subcellularLocation>
        <location evidence="3">Mitochondrion intermembrane space</location>
    </subcellularLocation>
    <subcellularLocation>
        <location evidence="2">Mitochondrion matrix</location>
    </subcellularLocation>
</comment>
<dbReference type="AlphaFoldDB" id="A0AAQ3R6V3"/>
<evidence type="ECO:0000256" key="1">
    <source>
        <dbReference type="ARBA" id="ARBA00001947"/>
    </source>
</evidence>
<dbReference type="SMART" id="SM01264">
    <property type="entry name" value="M16C_associated"/>
    <property type="match status" value="1"/>
</dbReference>
<dbReference type="GO" id="GO:0005758">
    <property type="term" value="C:mitochondrial intermembrane space"/>
    <property type="evidence" value="ECO:0007669"/>
    <property type="project" value="UniProtKB-SubCell"/>
</dbReference>
<comment type="cofactor">
    <cofactor evidence="1">
        <name>Zn(2+)</name>
        <dbReference type="ChEBI" id="CHEBI:29105"/>
    </cofactor>
</comment>
<dbReference type="Pfam" id="PF08367">
    <property type="entry name" value="M16C_assoc"/>
    <property type="match status" value="1"/>
</dbReference>
<evidence type="ECO:0000313" key="17">
    <source>
        <dbReference type="EMBL" id="WPH03636.1"/>
    </source>
</evidence>
<dbReference type="SUPFAM" id="SSF63411">
    <property type="entry name" value="LuxS/MPP-like metallohydrolase"/>
    <property type="match status" value="4"/>
</dbReference>
<comment type="subunit">
    <text evidence="5">Monomer and homodimer; homodimerization is induced by binding of the substrate.</text>
</comment>
<dbReference type="FunFam" id="3.30.830.10:FF:000011">
    <property type="entry name" value="Presequence protease, mitochondrial"/>
    <property type="match status" value="1"/>
</dbReference>
<dbReference type="GO" id="GO:0005759">
    <property type="term" value="C:mitochondrial matrix"/>
    <property type="evidence" value="ECO:0007669"/>
    <property type="project" value="UniProtKB-SubCell"/>
</dbReference>
<sequence>MLASLRAGRRVPQLRGPSTRAFTSSSRWNYASVTDLSSLPKPGHRLHGFTLARAKHVPELELSALHFTHDKTGADYLHVARDDKNNVFSIGFKTNPPDATGVPHILEHVTLCGSEKYPVRDPFFKMLPRSLQNFMNAFTSSDYTMYPFATTNAQDFKNLMGVYLDATLHPLLKRTDFFQEGWRVGPENPLVSDDSQGVKDLVFKGVVYNEMKGQVSDATYLFYIKFMEQIFPAINNSGGDPQKMTELTYDQLKNFHAGHYHPSNSKILTYGDQPVEHHLEMLGQQLDRFNETNVDSDIKLPSSLADGPKSVTVQGPLDPLTPPDAQYKSSTTWIVGDTTDIAESFALRIASTLLLDGYGAPMYSALIESGLGTDYTPNTGYDTSARKGIFSIGLNGVSEENLPKVKETIAKTIQDTVNKGFSQHKVDGLLHQLELGLKHKTATFGMDLIQRLKPGWFNGIDPFDALAWTSIVDQFKTELAKGGYLEGLVKKYLSTDNTLTFTMAPSESYSADVAAEEAERLQTKISETISQFSSEEEAHEHLRERELELLKEQEAGRTQPLDSLPTLHVSDIPRQQPLTEVRDSTIDGRAKVQWRETSTNGLTYFRAVSPFKNLPDELRMLVPLFCDSLMRIGTRNKTMEELEDLIKLKTGGISFGYHASPSPSNIQQAEEGISLGGYAFDHNIPAMYELLQTILMETDFGAPKAQGMIKQLLQSGASGAVDGIAESGHAYARRFAEASLTPHGRMVEQTAGLSQIKLVTSLASTEENSYIMRELVHKLKIIQSIVVANMQQGMRMALTCGADATSSNEAALQAFLASTKMAVSLPGNAAEEFQAMGSQPMIAQLPYPDLLPALNSTTPTPSKSFFTLPYQVSYSGLAVPTESYTSSAGAPLAILAQLLTHRHLHHEIREKGGAYGGGAYSRGLGGLFGMYSYRDPNPTNTLQIMRTAGRWAAEREWTQRELEEAKLSVFQAVDAPVSVSDEGMTRFLSGVDGRMEQARREWLLDVDEKAVRAAAEKLAAEIETPGVAKIAVLGEKKAFVDEEEGWKVRDMGMAAPVADEFDAAGVA</sequence>
<evidence type="ECO:0000256" key="14">
    <source>
        <dbReference type="ARBA" id="ARBA00034552"/>
    </source>
</evidence>
<evidence type="ECO:0000256" key="13">
    <source>
        <dbReference type="ARBA" id="ARBA00023128"/>
    </source>
</evidence>
<protein>
    <recommendedName>
        <fullName evidence="6">Presequence protease, mitochondrial</fullName>
    </recommendedName>
    <alternativeName>
        <fullName evidence="14">Pitrilysin metalloproteinase</fullName>
    </alternativeName>
</protein>